<dbReference type="InterPro" id="IPR002076">
    <property type="entry name" value="ELO_fam"/>
</dbReference>
<evidence type="ECO:0000256" key="8">
    <source>
        <dbReference type="ARBA" id="ARBA00023136"/>
    </source>
</evidence>
<dbReference type="AlphaFoldDB" id="A0A6I9WST4"/>
<feature type="transmembrane region" description="Helical" evidence="10">
    <location>
        <begin position="228"/>
        <end position="250"/>
    </location>
</feature>
<evidence type="ECO:0000256" key="9">
    <source>
        <dbReference type="ARBA" id="ARBA00023160"/>
    </source>
</evidence>
<name>A0A6I9WST4_9HYME</name>
<evidence type="ECO:0000256" key="7">
    <source>
        <dbReference type="ARBA" id="ARBA00023098"/>
    </source>
</evidence>
<dbReference type="GO" id="GO:0005789">
    <property type="term" value="C:endoplasmic reticulum membrane"/>
    <property type="evidence" value="ECO:0007669"/>
    <property type="project" value="TreeGrafter"/>
</dbReference>
<dbReference type="GeneID" id="105432968"/>
<gene>
    <name evidence="12" type="primary">LOC105432968</name>
</gene>
<feature type="transmembrane region" description="Helical" evidence="10">
    <location>
        <begin position="165"/>
        <end position="183"/>
    </location>
</feature>
<dbReference type="PANTHER" id="PTHR11157">
    <property type="entry name" value="FATTY ACID ACYL TRANSFERASE-RELATED"/>
    <property type="match status" value="1"/>
</dbReference>
<accession>A0A6I9WST4</accession>
<keyword evidence="3 10" id="KW-0808">Transferase</keyword>
<dbReference type="GO" id="GO:0030148">
    <property type="term" value="P:sphingolipid biosynthetic process"/>
    <property type="evidence" value="ECO:0007669"/>
    <property type="project" value="TreeGrafter"/>
</dbReference>
<keyword evidence="11" id="KW-1185">Reference proteome</keyword>
<dbReference type="GO" id="GO:0019367">
    <property type="term" value="P:fatty acid elongation, saturated fatty acid"/>
    <property type="evidence" value="ECO:0007669"/>
    <property type="project" value="TreeGrafter"/>
</dbReference>
<dbReference type="GO" id="GO:0034625">
    <property type="term" value="P:fatty acid elongation, monounsaturated fatty acid"/>
    <property type="evidence" value="ECO:0007669"/>
    <property type="project" value="TreeGrafter"/>
</dbReference>
<dbReference type="KEGG" id="pbar:105432968"/>
<dbReference type="GO" id="GO:0009922">
    <property type="term" value="F:fatty acid elongase activity"/>
    <property type="evidence" value="ECO:0007669"/>
    <property type="project" value="UniProtKB-EC"/>
</dbReference>
<dbReference type="GO" id="GO:0034626">
    <property type="term" value="P:fatty acid elongation, polyunsaturated fatty acid"/>
    <property type="evidence" value="ECO:0007669"/>
    <property type="project" value="TreeGrafter"/>
</dbReference>
<evidence type="ECO:0000256" key="3">
    <source>
        <dbReference type="ARBA" id="ARBA00022679"/>
    </source>
</evidence>
<evidence type="ECO:0000256" key="2">
    <source>
        <dbReference type="ARBA" id="ARBA00022516"/>
    </source>
</evidence>
<keyword evidence="2 10" id="KW-0444">Lipid biosynthesis</keyword>
<feature type="transmembrane region" description="Helical" evidence="10">
    <location>
        <begin position="203"/>
        <end position="222"/>
    </location>
</feature>
<evidence type="ECO:0000256" key="1">
    <source>
        <dbReference type="ARBA" id="ARBA00004141"/>
    </source>
</evidence>
<sequence>MESIHHKSEQMADAQVMQWPLVPSSVPVISISIVYLYIIYFAGPRFMKDRKPYSLKTFIQCYNIFQVITNFLLIYNTVIFGKPFSAIWRFCDSFDEICGRDGIEKQLEILWWALLLKIVDLIETIVFVLRKKSQQVSFLHTYHHVSTVMYVWSILRYFVHSFSMVLIMLNCSVHVIMYSYYYLSTYGSHVQQKILPFKKWITILQMAQIAILTIVPLQGLVFKCNSTTTLFPIITFFNGVINLSFFWNFFTSYKKLKAV</sequence>
<reference evidence="12" key="1">
    <citation type="submission" date="2025-08" db="UniProtKB">
        <authorList>
            <consortium name="RefSeq"/>
        </authorList>
    </citation>
    <scope>IDENTIFICATION</scope>
</reference>
<comment type="similarity">
    <text evidence="10">Belongs to the ELO family.</text>
</comment>
<dbReference type="GO" id="GO:0042761">
    <property type="term" value="P:very long-chain fatty acid biosynthetic process"/>
    <property type="evidence" value="ECO:0007669"/>
    <property type="project" value="TreeGrafter"/>
</dbReference>
<feature type="transmembrane region" description="Helical" evidence="10">
    <location>
        <begin position="20"/>
        <end position="40"/>
    </location>
</feature>
<comment type="catalytic activity">
    <reaction evidence="10">
        <text>a very-long-chain acyl-CoA + malonyl-CoA + H(+) = a very-long-chain 3-oxoacyl-CoA + CO2 + CoA</text>
        <dbReference type="Rhea" id="RHEA:32727"/>
        <dbReference type="ChEBI" id="CHEBI:15378"/>
        <dbReference type="ChEBI" id="CHEBI:16526"/>
        <dbReference type="ChEBI" id="CHEBI:57287"/>
        <dbReference type="ChEBI" id="CHEBI:57384"/>
        <dbReference type="ChEBI" id="CHEBI:90725"/>
        <dbReference type="ChEBI" id="CHEBI:90736"/>
        <dbReference type="EC" id="2.3.1.199"/>
    </reaction>
</comment>
<proteinExistence type="inferred from homology"/>
<dbReference type="Proteomes" id="UP000504615">
    <property type="component" value="Unplaced"/>
</dbReference>
<keyword evidence="8 10" id="KW-0472">Membrane</keyword>
<evidence type="ECO:0000256" key="5">
    <source>
        <dbReference type="ARBA" id="ARBA00022832"/>
    </source>
</evidence>
<keyword evidence="6 10" id="KW-1133">Transmembrane helix</keyword>
<dbReference type="Pfam" id="PF01151">
    <property type="entry name" value="ELO"/>
    <property type="match status" value="1"/>
</dbReference>
<evidence type="ECO:0000313" key="12">
    <source>
        <dbReference type="RefSeq" id="XP_011646304.1"/>
    </source>
</evidence>
<dbReference type="RefSeq" id="XP_011646304.1">
    <property type="nucleotide sequence ID" value="XM_011648002.1"/>
</dbReference>
<keyword evidence="5 10" id="KW-0276">Fatty acid metabolism</keyword>
<dbReference type="OrthoDB" id="434092at2759"/>
<dbReference type="InterPro" id="IPR030457">
    <property type="entry name" value="ELO_CS"/>
</dbReference>
<dbReference type="EC" id="2.3.1.199" evidence="10"/>
<evidence type="ECO:0000256" key="10">
    <source>
        <dbReference type="RuleBase" id="RU361115"/>
    </source>
</evidence>
<feature type="transmembrane region" description="Helical" evidence="10">
    <location>
        <begin position="61"/>
        <end position="80"/>
    </location>
</feature>
<keyword evidence="7 10" id="KW-0443">Lipid metabolism</keyword>
<evidence type="ECO:0000313" key="11">
    <source>
        <dbReference type="Proteomes" id="UP000504615"/>
    </source>
</evidence>
<keyword evidence="4 10" id="KW-0812">Transmembrane</keyword>
<evidence type="ECO:0000256" key="6">
    <source>
        <dbReference type="ARBA" id="ARBA00022989"/>
    </source>
</evidence>
<keyword evidence="9 10" id="KW-0275">Fatty acid biosynthesis</keyword>
<protein>
    <recommendedName>
        <fullName evidence="10">Elongation of very long chain fatty acids protein</fullName>
        <ecNumber evidence="10">2.3.1.199</ecNumber>
    </recommendedName>
    <alternativeName>
        <fullName evidence="10">Very-long-chain 3-oxoacyl-CoA synthase</fullName>
    </alternativeName>
</protein>
<evidence type="ECO:0000256" key="4">
    <source>
        <dbReference type="ARBA" id="ARBA00022692"/>
    </source>
</evidence>
<comment type="subcellular location">
    <subcellularLocation>
        <location evidence="1">Membrane</location>
        <topology evidence="1">Multi-pass membrane protein</topology>
    </subcellularLocation>
</comment>
<organism evidence="11 12">
    <name type="scientific">Pogonomyrmex barbatus</name>
    <name type="common">red harvester ant</name>
    <dbReference type="NCBI Taxonomy" id="144034"/>
    <lineage>
        <taxon>Eukaryota</taxon>
        <taxon>Metazoa</taxon>
        <taxon>Ecdysozoa</taxon>
        <taxon>Arthropoda</taxon>
        <taxon>Hexapoda</taxon>
        <taxon>Insecta</taxon>
        <taxon>Pterygota</taxon>
        <taxon>Neoptera</taxon>
        <taxon>Endopterygota</taxon>
        <taxon>Hymenoptera</taxon>
        <taxon>Apocrita</taxon>
        <taxon>Aculeata</taxon>
        <taxon>Formicoidea</taxon>
        <taxon>Formicidae</taxon>
        <taxon>Myrmicinae</taxon>
        <taxon>Pogonomyrmex</taxon>
    </lineage>
</organism>
<dbReference type="PROSITE" id="PS01188">
    <property type="entry name" value="ELO"/>
    <property type="match status" value="1"/>
</dbReference>
<dbReference type="PANTHER" id="PTHR11157:SF164">
    <property type="entry name" value="ELONGATION OF VERY LONG CHAIN FATTY ACIDS PROTEIN"/>
    <property type="match status" value="1"/>
</dbReference>